<feature type="signal peptide" evidence="2">
    <location>
        <begin position="1"/>
        <end position="24"/>
    </location>
</feature>
<dbReference type="Pfam" id="PF00147">
    <property type="entry name" value="Fibrinogen_C"/>
    <property type="match status" value="1"/>
</dbReference>
<dbReference type="PROSITE" id="PS51406">
    <property type="entry name" value="FIBRINOGEN_C_2"/>
    <property type="match status" value="1"/>
</dbReference>
<dbReference type="InterPro" id="IPR014716">
    <property type="entry name" value="Fibrinogen_a/b/g_C_1"/>
</dbReference>
<dbReference type="AlphaFoldDB" id="A0A223FQV9"/>
<dbReference type="CDD" id="cd00087">
    <property type="entry name" value="FReD"/>
    <property type="match status" value="1"/>
</dbReference>
<protein>
    <submittedName>
        <fullName evidence="4">Ficolin</fullName>
    </submittedName>
</protein>
<keyword evidence="2" id="KW-0732">Signal</keyword>
<keyword evidence="1" id="KW-0175">Coiled coil</keyword>
<dbReference type="PANTHER" id="PTHR19143:SF327">
    <property type="entry name" value="FI21813P1-RELATED"/>
    <property type="match status" value="1"/>
</dbReference>
<reference evidence="4" key="1">
    <citation type="journal article" date="2017" name="Fish Shellfish Immunol.">
        <title>Function of two ficolin-like proteins in innate immune defense of the oriental river prawn, Macrobrachium nipponense.</title>
        <authorList>
            <person name="Li T."/>
            <person name="Wu L."/>
            <person name="Jin M."/>
            <person name="Ma F."/>
            <person name="Huang X."/>
            <person name="Ren Q."/>
        </authorList>
    </citation>
    <scope>NUCLEOTIDE SEQUENCE</scope>
</reference>
<organism evidence="4">
    <name type="scientific">Macrobrachium nipponense</name>
    <name type="common">Oriental river shrimp</name>
    <name type="synonym">Palaemon nipponensis</name>
    <dbReference type="NCBI Taxonomy" id="159736"/>
    <lineage>
        <taxon>Eukaryota</taxon>
        <taxon>Metazoa</taxon>
        <taxon>Ecdysozoa</taxon>
        <taxon>Arthropoda</taxon>
        <taxon>Crustacea</taxon>
        <taxon>Multicrustacea</taxon>
        <taxon>Malacostraca</taxon>
        <taxon>Eumalacostraca</taxon>
        <taxon>Eucarida</taxon>
        <taxon>Decapoda</taxon>
        <taxon>Pleocyemata</taxon>
        <taxon>Caridea</taxon>
        <taxon>Palaemonoidea</taxon>
        <taxon>Palaemonidae</taxon>
        <taxon>Macrobrachium</taxon>
    </lineage>
</organism>
<sequence length="437" mass="48702">MAACARAATVSIFLFLTKVTLVTPATTPAPRLAENDCSVHTLPIEVLQQLMNSAEVILKNFGSGTAVQPVAVSSDAALDGSAAHILLRRMDSELTELRRKVLSLEAELSRMKEGQESSSTICHHHQQEINSSIVNQVQQLQEETRQVKDQLSDQVQQLQEETTQVKDQLSDQVQQLQDETKEVKNQLLGLSQQVTQALQVPVATSGRGLETQSDLDTRPQDCYDLLRSGRNESGIYTIYPQTCGVAGEGVSVWCDMGEEEVDEGGWTVVLLRRPLSTQVNFSRGWSDYSIGFGSPDTEYWIGNDVLHALTNEATQVLRVDMTDWDGESRYQEYSFFHVANRVHKYSLRLGTGTGIAGDAFKYHDNMLFSTPDRDNDKSSLHCAAKYSSGFWFNDCYKASPTNPLLSKQKTVKGIIWETFHSDYTTLQSVTFKVKPAM</sequence>
<dbReference type="InterPro" id="IPR002181">
    <property type="entry name" value="Fibrinogen_a/b/g_C_dom"/>
</dbReference>
<evidence type="ECO:0000313" key="4">
    <source>
        <dbReference type="EMBL" id="AST11586.1"/>
    </source>
</evidence>
<accession>A0A223FQV9</accession>
<dbReference type="InterPro" id="IPR050373">
    <property type="entry name" value="Fibrinogen_C-term_domain"/>
</dbReference>
<evidence type="ECO:0000259" key="3">
    <source>
        <dbReference type="PROSITE" id="PS51406"/>
    </source>
</evidence>
<evidence type="ECO:0000256" key="2">
    <source>
        <dbReference type="SAM" id="SignalP"/>
    </source>
</evidence>
<name>A0A223FQV9_MACNP</name>
<dbReference type="Gene3D" id="3.90.215.10">
    <property type="entry name" value="Gamma Fibrinogen, chain A, domain 1"/>
    <property type="match status" value="1"/>
</dbReference>
<dbReference type="SUPFAM" id="SSF56496">
    <property type="entry name" value="Fibrinogen C-terminal domain-like"/>
    <property type="match status" value="1"/>
</dbReference>
<dbReference type="SMART" id="SM00186">
    <property type="entry name" value="FBG"/>
    <property type="match status" value="1"/>
</dbReference>
<dbReference type="EMBL" id="KY885028">
    <property type="protein sequence ID" value="AST11586.1"/>
    <property type="molecule type" value="mRNA"/>
</dbReference>
<proteinExistence type="evidence at transcript level"/>
<dbReference type="GO" id="GO:0005615">
    <property type="term" value="C:extracellular space"/>
    <property type="evidence" value="ECO:0007669"/>
    <property type="project" value="TreeGrafter"/>
</dbReference>
<feature type="domain" description="Fibrinogen C-terminal" evidence="3">
    <location>
        <begin position="213"/>
        <end position="437"/>
    </location>
</feature>
<feature type="chain" id="PRO_5012329981" evidence="2">
    <location>
        <begin position="25"/>
        <end position="437"/>
    </location>
</feature>
<evidence type="ECO:0000256" key="1">
    <source>
        <dbReference type="SAM" id="Coils"/>
    </source>
</evidence>
<dbReference type="InterPro" id="IPR036056">
    <property type="entry name" value="Fibrinogen-like_C"/>
</dbReference>
<feature type="coiled-coil region" evidence="1">
    <location>
        <begin position="87"/>
        <end position="193"/>
    </location>
</feature>
<dbReference type="PANTHER" id="PTHR19143">
    <property type="entry name" value="FIBRINOGEN/TENASCIN/ANGIOPOEITIN"/>
    <property type="match status" value="1"/>
</dbReference>